<accession>A0AAE0ZDF8</accession>
<sequence length="199" mass="21090">MSTSSDIDLTVWVQNSEFPLNSDSSSGDSPKGGFGDLTIIANSNGENDVDDVDEDGTQDTALLGDTDPILESIIGDYTTAASSGVDVGSGGTSGGDANTGASLDLDNELLHRLAGRHDDFLSTVVNVNTAPRLVCGDPRMRCCFGGSLWFSLQTVQELEMQDQKSAVWGHCFIFCTQRLQRCKFEESGAAGLSGHLTLM</sequence>
<evidence type="ECO:0000313" key="2">
    <source>
        <dbReference type="Proteomes" id="UP001283361"/>
    </source>
</evidence>
<proteinExistence type="predicted"/>
<dbReference type="AlphaFoldDB" id="A0AAE0ZDF8"/>
<keyword evidence="2" id="KW-1185">Reference proteome</keyword>
<protein>
    <submittedName>
        <fullName evidence="1">Uncharacterized protein</fullName>
    </submittedName>
</protein>
<organism evidence="1 2">
    <name type="scientific">Elysia crispata</name>
    <name type="common">lettuce slug</name>
    <dbReference type="NCBI Taxonomy" id="231223"/>
    <lineage>
        <taxon>Eukaryota</taxon>
        <taxon>Metazoa</taxon>
        <taxon>Spiralia</taxon>
        <taxon>Lophotrochozoa</taxon>
        <taxon>Mollusca</taxon>
        <taxon>Gastropoda</taxon>
        <taxon>Heterobranchia</taxon>
        <taxon>Euthyneura</taxon>
        <taxon>Panpulmonata</taxon>
        <taxon>Sacoglossa</taxon>
        <taxon>Placobranchoidea</taxon>
        <taxon>Plakobranchidae</taxon>
        <taxon>Elysia</taxon>
    </lineage>
</organism>
<name>A0AAE0ZDF8_9GAST</name>
<dbReference type="Proteomes" id="UP001283361">
    <property type="component" value="Unassembled WGS sequence"/>
</dbReference>
<reference evidence="1" key="1">
    <citation type="journal article" date="2023" name="G3 (Bethesda)">
        <title>A reference genome for the long-term kleptoplast-retaining sea slug Elysia crispata morphotype clarki.</title>
        <authorList>
            <person name="Eastman K.E."/>
            <person name="Pendleton A.L."/>
            <person name="Shaikh M.A."/>
            <person name="Suttiyut T."/>
            <person name="Ogas R."/>
            <person name="Tomko P."/>
            <person name="Gavelis G."/>
            <person name="Widhalm J.R."/>
            <person name="Wisecaver J.H."/>
        </authorList>
    </citation>
    <scope>NUCLEOTIDE SEQUENCE</scope>
    <source>
        <strain evidence="1">ECLA1</strain>
    </source>
</reference>
<gene>
    <name evidence="1" type="ORF">RRG08_049754</name>
</gene>
<evidence type="ECO:0000313" key="1">
    <source>
        <dbReference type="EMBL" id="KAK3767389.1"/>
    </source>
</evidence>
<comment type="caution">
    <text evidence="1">The sequence shown here is derived from an EMBL/GenBank/DDBJ whole genome shotgun (WGS) entry which is preliminary data.</text>
</comment>
<dbReference type="EMBL" id="JAWDGP010004153">
    <property type="protein sequence ID" value="KAK3767389.1"/>
    <property type="molecule type" value="Genomic_DNA"/>
</dbReference>